<name>A0A926HJ62_9FIRM</name>
<dbReference type="CDD" id="cd03794">
    <property type="entry name" value="GT4_WbuB-like"/>
    <property type="match status" value="1"/>
</dbReference>
<comment type="caution">
    <text evidence="2">The sequence shown here is derived from an EMBL/GenBank/DDBJ whole genome shotgun (WGS) entry which is preliminary data.</text>
</comment>
<keyword evidence="3" id="KW-1185">Reference proteome</keyword>
<dbReference type="AlphaFoldDB" id="A0A926HJ62"/>
<dbReference type="RefSeq" id="WP_249285385.1">
    <property type="nucleotide sequence ID" value="NZ_JACRSO010000003.1"/>
</dbReference>
<evidence type="ECO:0000259" key="1">
    <source>
        <dbReference type="Pfam" id="PF13579"/>
    </source>
</evidence>
<organism evidence="2 3">
    <name type="scientific">Luoshenia tenuis</name>
    <dbReference type="NCBI Taxonomy" id="2763654"/>
    <lineage>
        <taxon>Bacteria</taxon>
        <taxon>Bacillati</taxon>
        <taxon>Bacillota</taxon>
        <taxon>Clostridia</taxon>
        <taxon>Christensenellales</taxon>
        <taxon>Christensenellaceae</taxon>
        <taxon>Luoshenia</taxon>
    </lineage>
</organism>
<dbReference type="EMBL" id="JACRSO010000003">
    <property type="protein sequence ID" value="MBC8529562.1"/>
    <property type="molecule type" value="Genomic_DNA"/>
</dbReference>
<sequence>MKILYINHYAGSPDLGMEFRPYYLAREWVKMGHTVRIIAADFSHLRQKNLERKVDFALEEIDGIEYQWVHTGKYEGNGIRRAWTMLQFCGKLYACAGQLARAYRPDVVIASSTYPLDNYPARRIARKAGARMIFEGHDLWPLTLTELGGMSKFHPFVWMMQIAEHAAYRKADAVVSLFPYAYRHMQAHGLRNLEAFCYIPNGVALQDWAKVDDLPREHDEALLQAKRDACFSVLYAGGHALSNALDVLIETARQMQGEPVRFILIGNGIEKPRLMESARGLNNIIFLPPLPKKALIGILARADALYVGAAPCALYQYGVSLNKLYDYMMAARPILYAVQAANNEVEMAGGGITIEPGDARALAEAIRTLQQMEPSQRDAMGERARTWVMRERRYDLLAERFLTVLEDRTLDEQRI</sequence>
<reference evidence="2" key="1">
    <citation type="submission" date="2020-08" db="EMBL/GenBank/DDBJ databases">
        <title>Genome public.</title>
        <authorList>
            <person name="Liu C."/>
            <person name="Sun Q."/>
        </authorList>
    </citation>
    <scope>NUCLEOTIDE SEQUENCE</scope>
    <source>
        <strain evidence="2">NSJ-44</strain>
    </source>
</reference>
<evidence type="ECO:0000313" key="3">
    <source>
        <dbReference type="Proteomes" id="UP000654279"/>
    </source>
</evidence>
<dbReference type="Proteomes" id="UP000654279">
    <property type="component" value="Unassembled WGS sequence"/>
</dbReference>
<dbReference type="Gene3D" id="3.40.50.2000">
    <property type="entry name" value="Glycogen Phosphorylase B"/>
    <property type="match status" value="2"/>
</dbReference>
<dbReference type="InterPro" id="IPR028098">
    <property type="entry name" value="Glyco_trans_4-like_N"/>
</dbReference>
<dbReference type="Pfam" id="PF13692">
    <property type="entry name" value="Glyco_trans_1_4"/>
    <property type="match status" value="1"/>
</dbReference>
<protein>
    <submittedName>
        <fullName evidence="2">Glycosyltransferase family 4 protein</fullName>
    </submittedName>
</protein>
<dbReference type="PANTHER" id="PTHR12526">
    <property type="entry name" value="GLYCOSYLTRANSFERASE"/>
    <property type="match status" value="1"/>
</dbReference>
<evidence type="ECO:0000313" key="2">
    <source>
        <dbReference type="EMBL" id="MBC8529562.1"/>
    </source>
</evidence>
<proteinExistence type="predicted"/>
<feature type="domain" description="Glycosyltransferase subfamily 4-like N-terminal" evidence="1">
    <location>
        <begin position="16"/>
        <end position="202"/>
    </location>
</feature>
<accession>A0A926HJ62</accession>
<dbReference type="Pfam" id="PF13579">
    <property type="entry name" value="Glyco_trans_4_4"/>
    <property type="match status" value="1"/>
</dbReference>
<gene>
    <name evidence="2" type="ORF">H8699_09005</name>
</gene>
<dbReference type="PANTHER" id="PTHR12526:SF622">
    <property type="entry name" value="GLYCOSYLTRANSFERASE (GROUP I)"/>
    <property type="match status" value="1"/>
</dbReference>
<dbReference type="SUPFAM" id="SSF53756">
    <property type="entry name" value="UDP-Glycosyltransferase/glycogen phosphorylase"/>
    <property type="match status" value="1"/>
</dbReference>